<dbReference type="AlphaFoldDB" id="A0A429X6A1"/>
<feature type="transmembrane region" description="Helical" evidence="9">
    <location>
        <begin position="264"/>
        <end position="287"/>
    </location>
</feature>
<feature type="transmembrane region" description="Helical" evidence="9">
    <location>
        <begin position="69"/>
        <end position="91"/>
    </location>
</feature>
<evidence type="ECO:0000313" key="10">
    <source>
        <dbReference type="EMBL" id="GIN95117.1"/>
    </source>
</evidence>
<dbReference type="EMBL" id="BORJ01000002">
    <property type="protein sequence ID" value="GIN95117.1"/>
    <property type="molecule type" value="Genomic_DNA"/>
</dbReference>
<feature type="transmembrane region" description="Helical" evidence="9">
    <location>
        <begin position="42"/>
        <end position="63"/>
    </location>
</feature>
<dbReference type="Gene3D" id="1.20.1730.10">
    <property type="entry name" value="Sodium/glucose cotransporter"/>
    <property type="match status" value="1"/>
</dbReference>
<dbReference type="Proteomes" id="UP000680670">
    <property type="component" value="Unassembled WGS sequence"/>
</dbReference>
<dbReference type="InterPro" id="IPR018212">
    <property type="entry name" value="Na/solute_symporter_CS"/>
</dbReference>
<reference evidence="10 13" key="2">
    <citation type="submission" date="2021-03" db="EMBL/GenBank/DDBJ databases">
        <title>Antimicrobial resistance genes in bacteria isolated from Japanese honey, and their potential for conferring macrolide and lincosamide resistance in the American foulbrood pathogen Paenibacillus larvae.</title>
        <authorList>
            <person name="Okamoto M."/>
            <person name="Kumagai M."/>
            <person name="Kanamori H."/>
            <person name="Takamatsu D."/>
        </authorList>
    </citation>
    <scope>NUCLEOTIDE SEQUENCE [LARGE SCALE GENOMIC DNA]</scope>
    <source>
        <strain evidence="10 13">J6TS1</strain>
    </source>
</reference>
<feature type="transmembrane region" description="Helical" evidence="9">
    <location>
        <begin position="145"/>
        <end position="166"/>
    </location>
</feature>
<evidence type="ECO:0000256" key="1">
    <source>
        <dbReference type="ARBA" id="ARBA00004141"/>
    </source>
</evidence>
<sequence>MGTIDIAIIILYFAVIAGVGIYGARRATNSEEYLVAGRNLSLFMYLGCLAAVILGGASTIGTARLGYEFGISGIWMVGAIGTGVIFLGIFLTKKISQFKVLTISEMLEKRYNKETRLVSAIVATIYTLMLTVVQMIGIGSLLNVWLGWNLALCIIVGGGIVFLYTILGGMWSVTMTDIVQFVVMTVGVFLLMLPLSLSKAGGFGALTTGLPSGFFDLGNIGGDRIFQYFILFTLGMMVGQDMWQRLFTAKTPKVSKYGTVAAGLYAYAYAIVLAIIGMCAFIVLPNIEDSQNVFAEMAMISLPPGVLGLVLASVAAAIMSTASGSIIACSTLISNDIVRRFFKSNISDKNFIQVSRMTTVGIGVFSIVCAIWIQDILVALDVAYAVLSGALFIPVIFGLISRKVNARAAFYSIILSAAVILGGLAILGITATEPIIYGLVVSFVTIILLSFIPSKKADNEAGMKVG</sequence>
<evidence type="ECO:0000256" key="4">
    <source>
        <dbReference type="ARBA" id="ARBA00022475"/>
    </source>
</evidence>
<accession>A0A429X6A1</accession>
<keyword evidence="5 9" id="KW-0812">Transmembrane</keyword>
<gene>
    <name evidence="10" type="primary">gpuP</name>
    <name evidence="11" type="ORF">D5F11_015035</name>
    <name evidence="10" type="ORF">J6TS1_09870</name>
</gene>
<feature type="transmembrane region" description="Helical" evidence="9">
    <location>
        <begin position="379"/>
        <end position="401"/>
    </location>
</feature>
<keyword evidence="7 9" id="KW-0472">Membrane</keyword>
<keyword evidence="6 9" id="KW-1133">Transmembrane helix</keyword>
<feature type="transmembrane region" description="Helical" evidence="9">
    <location>
        <begin position="225"/>
        <end position="243"/>
    </location>
</feature>
<dbReference type="Proteomes" id="UP000287296">
    <property type="component" value="Unassembled WGS sequence"/>
</dbReference>
<dbReference type="PANTHER" id="PTHR48086:SF7">
    <property type="entry name" value="SODIUM-SOLUTE SYMPORTER-RELATED"/>
    <property type="match status" value="1"/>
</dbReference>
<comment type="subcellular location">
    <subcellularLocation>
        <location evidence="1">Membrane</location>
        <topology evidence="1">Multi-pass membrane protein</topology>
    </subcellularLocation>
</comment>
<dbReference type="OrthoDB" id="9789704at2"/>
<protein>
    <submittedName>
        <fullName evidence="10">3-guanidinopropionate transporter</fullName>
    </submittedName>
    <submittedName>
        <fullName evidence="11">Sodium:solute symporter</fullName>
    </submittedName>
</protein>
<evidence type="ECO:0000313" key="11">
    <source>
        <dbReference type="EMBL" id="RST58957.1"/>
    </source>
</evidence>
<comment type="caution">
    <text evidence="11">The sequence shown here is derived from an EMBL/GenBank/DDBJ whole genome shotgun (WGS) entry which is preliminary data.</text>
</comment>
<evidence type="ECO:0000256" key="2">
    <source>
        <dbReference type="ARBA" id="ARBA00006434"/>
    </source>
</evidence>
<dbReference type="EMBL" id="QYTW02000015">
    <property type="protein sequence ID" value="RST58957.1"/>
    <property type="molecule type" value="Genomic_DNA"/>
</dbReference>
<evidence type="ECO:0000313" key="12">
    <source>
        <dbReference type="Proteomes" id="UP000287296"/>
    </source>
</evidence>
<feature type="transmembrane region" description="Helical" evidence="9">
    <location>
        <begin position="6"/>
        <end position="22"/>
    </location>
</feature>
<organism evidence="11 12">
    <name type="scientific">Siminovitchia terrae</name>
    <name type="common">Bacillus terrae</name>
    <dbReference type="NCBI Taxonomy" id="1914933"/>
    <lineage>
        <taxon>Bacteria</taxon>
        <taxon>Bacillati</taxon>
        <taxon>Bacillota</taxon>
        <taxon>Bacilli</taxon>
        <taxon>Bacillales</taxon>
        <taxon>Bacillaceae</taxon>
        <taxon>Siminovitchia</taxon>
    </lineage>
</organism>
<dbReference type="InterPro" id="IPR001734">
    <property type="entry name" value="Na/solute_symporter"/>
</dbReference>
<evidence type="ECO:0000256" key="8">
    <source>
        <dbReference type="RuleBase" id="RU362091"/>
    </source>
</evidence>
<evidence type="ECO:0000256" key="6">
    <source>
        <dbReference type="ARBA" id="ARBA00022989"/>
    </source>
</evidence>
<dbReference type="CDD" id="cd11479">
    <property type="entry name" value="SLC5sbd_u3"/>
    <property type="match status" value="1"/>
</dbReference>
<dbReference type="GO" id="GO:0005886">
    <property type="term" value="C:plasma membrane"/>
    <property type="evidence" value="ECO:0007669"/>
    <property type="project" value="TreeGrafter"/>
</dbReference>
<dbReference type="Pfam" id="PF00474">
    <property type="entry name" value="SSF"/>
    <property type="match status" value="1"/>
</dbReference>
<feature type="transmembrane region" description="Helical" evidence="9">
    <location>
        <begin position="178"/>
        <end position="197"/>
    </location>
</feature>
<feature type="transmembrane region" description="Helical" evidence="9">
    <location>
        <begin position="307"/>
        <end position="333"/>
    </location>
</feature>
<feature type="transmembrane region" description="Helical" evidence="9">
    <location>
        <begin position="354"/>
        <end position="373"/>
    </location>
</feature>
<dbReference type="GO" id="GO:0046942">
    <property type="term" value="P:carboxylic acid transport"/>
    <property type="evidence" value="ECO:0007669"/>
    <property type="project" value="UniProtKB-ARBA"/>
</dbReference>
<evidence type="ECO:0000313" key="13">
    <source>
        <dbReference type="Proteomes" id="UP000680670"/>
    </source>
</evidence>
<feature type="transmembrane region" description="Helical" evidence="9">
    <location>
        <begin position="408"/>
        <end position="429"/>
    </location>
</feature>
<feature type="transmembrane region" description="Helical" evidence="9">
    <location>
        <begin position="117"/>
        <end position="139"/>
    </location>
</feature>
<name>A0A429X6A1_SIMTE</name>
<proteinExistence type="inferred from homology"/>
<dbReference type="PROSITE" id="PS50283">
    <property type="entry name" value="NA_SOLUT_SYMP_3"/>
    <property type="match status" value="1"/>
</dbReference>
<dbReference type="RefSeq" id="WP_120116943.1">
    <property type="nucleotide sequence ID" value="NZ_BORJ01000002.1"/>
</dbReference>
<dbReference type="InterPro" id="IPR038377">
    <property type="entry name" value="Na/Glc_symporter_sf"/>
</dbReference>
<evidence type="ECO:0000256" key="5">
    <source>
        <dbReference type="ARBA" id="ARBA00022692"/>
    </source>
</evidence>
<dbReference type="InterPro" id="IPR050277">
    <property type="entry name" value="Sodium:Solute_Symporter"/>
</dbReference>
<evidence type="ECO:0000256" key="9">
    <source>
        <dbReference type="SAM" id="Phobius"/>
    </source>
</evidence>
<comment type="similarity">
    <text evidence="2 8">Belongs to the sodium:solute symporter (SSF) (TC 2.A.21) family.</text>
</comment>
<keyword evidence="3" id="KW-0813">Transport</keyword>
<dbReference type="GO" id="GO:0022857">
    <property type="term" value="F:transmembrane transporter activity"/>
    <property type="evidence" value="ECO:0007669"/>
    <property type="project" value="InterPro"/>
</dbReference>
<keyword evidence="4" id="KW-1003">Cell membrane</keyword>
<evidence type="ECO:0000256" key="3">
    <source>
        <dbReference type="ARBA" id="ARBA00022448"/>
    </source>
</evidence>
<dbReference type="PROSITE" id="PS00456">
    <property type="entry name" value="NA_SOLUT_SYMP_1"/>
    <property type="match status" value="1"/>
</dbReference>
<dbReference type="PANTHER" id="PTHR48086">
    <property type="entry name" value="SODIUM/PROLINE SYMPORTER-RELATED"/>
    <property type="match status" value="1"/>
</dbReference>
<evidence type="ECO:0000256" key="7">
    <source>
        <dbReference type="ARBA" id="ARBA00023136"/>
    </source>
</evidence>
<reference evidence="11 12" key="1">
    <citation type="submission" date="2018-12" db="EMBL/GenBank/DDBJ databases">
        <authorList>
            <person name="Sun L."/>
            <person name="Chen Z."/>
        </authorList>
    </citation>
    <scope>NUCLEOTIDE SEQUENCE [LARGE SCALE GENOMIC DNA]</scope>
    <source>
        <strain evidence="11 12">LMG 29736</strain>
    </source>
</reference>
<feature type="transmembrane region" description="Helical" evidence="9">
    <location>
        <begin position="435"/>
        <end position="454"/>
    </location>
</feature>
<keyword evidence="13" id="KW-1185">Reference proteome</keyword>